<feature type="transmembrane region" description="Helical" evidence="1">
    <location>
        <begin position="175"/>
        <end position="195"/>
    </location>
</feature>
<keyword evidence="1" id="KW-1133">Transmembrane helix</keyword>
<dbReference type="GO" id="GO:0005811">
    <property type="term" value="C:lipid droplet"/>
    <property type="evidence" value="ECO:0007669"/>
    <property type="project" value="TreeGrafter"/>
</dbReference>
<dbReference type="InterPro" id="IPR052786">
    <property type="entry name" value="Spore_wall_assembly"/>
</dbReference>
<sequence length="292" mass="32709">MSSNDHAPSQHSWDPALSTFSRPASYAKRAAIAGSYPLRGIWYFLRNREFWPIFSGRILPLSLISLLVYLILFTFAFLPQYAFLVIFHGWGAWVNAVVLVLGEGLVIIQGLFEGFFVDEARVDVFDATLLKRSMGDLVAPHRILHPDAPTAVKSLGKPTSPAIYTPWSMTQMVELIVFLPVNLIPFVGTPAFIIITGTRLGKLAHYRWFQLRGLTKSEAKKEARTLAWEYVWFGTVAMILELIPVFSFFFLLTTTAGAAMWVARLETDHRRRAAADLAAGQDMAPPPYSDEA</sequence>
<dbReference type="AlphaFoldDB" id="A0A8K0T4C1"/>
<evidence type="ECO:0000256" key="1">
    <source>
        <dbReference type="SAM" id="Phobius"/>
    </source>
</evidence>
<name>A0A8K0T4C1_9HYPO</name>
<evidence type="ECO:0008006" key="4">
    <source>
        <dbReference type="Google" id="ProtNLM"/>
    </source>
</evidence>
<dbReference type="PANTHER" id="PTHR34292:SF1">
    <property type="entry name" value="OUTER SPORE WALL PROTEIN RRT8"/>
    <property type="match status" value="1"/>
</dbReference>
<dbReference type="GO" id="GO:0005619">
    <property type="term" value="C:ascospore wall"/>
    <property type="evidence" value="ECO:0007669"/>
    <property type="project" value="TreeGrafter"/>
</dbReference>
<keyword evidence="3" id="KW-1185">Reference proteome</keyword>
<feature type="transmembrane region" description="Helical" evidence="1">
    <location>
        <begin position="58"/>
        <end position="78"/>
    </location>
</feature>
<keyword evidence="1" id="KW-0472">Membrane</keyword>
<dbReference type="OrthoDB" id="2107885at2759"/>
<organism evidence="2 3">
    <name type="scientific">Stachybotrys elegans</name>
    <dbReference type="NCBI Taxonomy" id="80388"/>
    <lineage>
        <taxon>Eukaryota</taxon>
        <taxon>Fungi</taxon>
        <taxon>Dikarya</taxon>
        <taxon>Ascomycota</taxon>
        <taxon>Pezizomycotina</taxon>
        <taxon>Sordariomycetes</taxon>
        <taxon>Hypocreomycetidae</taxon>
        <taxon>Hypocreales</taxon>
        <taxon>Stachybotryaceae</taxon>
        <taxon>Stachybotrys</taxon>
    </lineage>
</organism>
<evidence type="ECO:0000313" key="2">
    <source>
        <dbReference type="EMBL" id="KAH7327812.1"/>
    </source>
</evidence>
<comment type="caution">
    <text evidence="2">The sequence shown here is derived from an EMBL/GenBank/DDBJ whole genome shotgun (WGS) entry which is preliminary data.</text>
</comment>
<accession>A0A8K0T4C1</accession>
<feature type="transmembrane region" description="Helical" evidence="1">
    <location>
        <begin position="90"/>
        <end position="112"/>
    </location>
</feature>
<feature type="transmembrane region" description="Helical" evidence="1">
    <location>
        <begin position="230"/>
        <end position="263"/>
    </location>
</feature>
<protein>
    <recommendedName>
        <fullName evidence="4">Outer spore wall protein RRT8</fullName>
    </recommendedName>
</protein>
<reference evidence="2" key="1">
    <citation type="journal article" date="2021" name="Nat. Commun.">
        <title>Genetic determinants of endophytism in the Arabidopsis root mycobiome.</title>
        <authorList>
            <person name="Mesny F."/>
            <person name="Miyauchi S."/>
            <person name="Thiergart T."/>
            <person name="Pickel B."/>
            <person name="Atanasova L."/>
            <person name="Karlsson M."/>
            <person name="Huettel B."/>
            <person name="Barry K.W."/>
            <person name="Haridas S."/>
            <person name="Chen C."/>
            <person name="Bauer D."/>
            <person name="Andreopoulos W."/>
            <person name="Pangilinan J."/>
            <person name="LaButti K."/>
            <person name="Riley R."/>
            <person name="Lipzen A."/>
            <person name="Clum A."/>
            <person name="Drula E."/>
            <person name="Henrissat B."/>
            <person name="Kohler A."/>
            <person name="Grigoriev I.V."/>
            <person name="Martin F.M."/>
            <person name="Hacquard S."/>
        </authorList>
    </citation>
    <scope>NUCLEOTIDE SEQUENCE</scope>
    <source>
        <strain evidence="2">MPI-CAGE-CH-0235</strain>
    </source>
</reference>
<dbReference type="PANTHER" id="PTHR34292">
    <property type="entry name" value="OUTER SPORE WALL PROTEIN LDS1"/>
    <property type="match status" value="1"/>
</dbReference>
<evidence type="ECO:0000313" key="3">
    <source>
        <dbReference type="Proteomes" id="UP000813444"/>
    </source>
</evidence>
<dbReference type="GO" id="GO:0005628">
    <property type="term" value="C:prospore membrane"/>
    <property type="evidence" value="ECO:0007669"/>
    <property type="project" value="TreeGrafter"/>
</dbReference>
<dbReference type="Proteomes" id="UP000813444">
    <property type="component" value="Unassembled WGS sequence"/>
</dbReference>
<keyword evidence="1" id="KW-0812">Transmembrane</keyword>
<gene>
    <name evidence="2" type="ORF">B0I35DRAFT_415822</name>
</gene>
<proteinExistence type="predicted"/>
<dbReference type="EMBL" id="JAGPNK010000001">
    <property type="protein sequence ID" value="KAH7327812.1"/>
    <property type="molecule type" value="Genomic_DNA"/>
</dbReference>